<dbReference type="Proteomes" id="UP001069802">
    <property type="component" value="Unassembled WGS sequence"/>
</dbReference>
<dbReference type="InterPro" id="IPR009056">
    <property type="entry name" value="Cyt_c-like_dom"/>
</dbReference>
<accession>A0ABT4LHT6</accession>
<dbReference type="InterPro" id="IPR036909">
    <property type="entry name" value="Cyt_c-like_dom_sf"/>
</dbReference>
<keyword evidence="2 6" id="KW-0349">Heme</keyword>
<keyword evidence="1" id="KW-0813">Transport</keyword>
<evidence type="ECO:0000256" key="5">
    <source>
        <dbReference type="ARBA" id="ARBA00023004"/>
    </source>
</evidence>
<evidence type="ECO:0000256" key="6">
    <source>
        <dbReference type="PROSITE-ProRule" id="PRU00433"/>
    </source>
</evidence>
<feature type="domain" description="Cytochrome c" evidence="8">
    <location>
        <begin position="25"/>
        <end position="122"/>
    </location>
</feature>
<keyword evidence="7" id="KW-0732">Signal</keyword>
<dbReference type="PRINTS" id="PR00604">
    <property type="entry name" value="CYTCHRMECIAB"/>
</dbReference>
<dbReference type="RefSeq" id="WP_269422845.1">
    <property type="nucleotide sequence ID" value="NZ_JAPWGY010000002.1"/>
</dbReference>
<keyword evidence="4" id="KW-0249">Electron transport</keyword>
<comment type="caution">
    <text evidence="9">The sequence shown here is derived from an EMBL/GenBank/DDBJ whole genome shotgun (WGS) entry which is preliminary data.</text>
</comment>
<dbReference type="EMBL" id="JAPWGY010000002">
    <property type="protein sequence ID" value="MCZ4280661.1"/>
    <property type="molecule type" value="Genomic_DNA"/>
</dbReference>
<sequence>MARIATTLWGIALGLSFTVSAAAAADVAAGKKVFNKCKACHAIGKSKIGPDLAGIINRPAASIEGFKYSDPMQNSGLTWTEENLATFLKKPKALVPGTRMAFAGLKKDDDIQNLIAYLKEATVP</sequence>
<protein>
    <submittedName>
        <fullName evidence="9">Cytochrome c family protein</fullName>
    </submittedName>
</protein>
<reference evidence="9" key="1">
    <citation type="submission" date="2022-12" db="EMBL/GenBank/DDBJ databases">
        <title>Bacterial isolates from different developmental stages of Nematostella vectensis.</title>
        <authorList>
            <person name="Fraune S."/>
        </authorList>
    </citation>
    <scope>NUCLEOTIDE SEQUENCE</scope>
    <source>
        <strain evidence="9">G21630-S1</strain>
    </source>
</reference>
<gene>
    <name evidence="9" type="ORF">O4H49_07715</name>
</gene>
<dbReference type="PANTHER" id="PTHR11961">
    <property type="entry name" value="CYTOCHROME C"/>
    <property type="match status" value="1"/>
</dbReference>
<proteinExistence type="predicted"/>
<dbReference type="PROSITE" id="PS51007">
    <property type="entry name" value="CYTC"/>
    <property type="match status" value="1"/>
</dbReference>
<keyword evidence="10" id="KW-1185">Reference proteome</keyword>
<dbReference type="Gene3D" id="1.10.760.10">
    <property type="entry name" value="Cytochrome c-like domain"/>
    <property type="match status" value="1"/>
</dbReference>
<evidence type="ECO:0000256" key="3">
    <source>
        <dbReference type="ARBA" id="ARBA00022723"/>
    </source>
</evidence>
<organism evidence="9 10">
    <name type="scientific">Kiloniella laminariae</name>
    <dbReference type="NCBI Taxonomy" id="454162"/>
    <lineage>
        <taxon>Bacteria</taxon>
        <taxon>Pseudomonadati</taxon>
        <taxon>Pseudomonadota</taxon>
        <taxon>Alphaproteobacteria</taxon>
        <taxon>Rhodospirillales</taxon>
        <taxon>Kiloniellaceae</taxon>
        <taxon>Kiloniella</taxon>
    </lineage>
</organism>
<evidence type="ECO:0000313" key="9">
    <source>
        <dbReference type="EMBL" id="MCZ4280661.1"/>
    </source>
</evidence>
<evidence type="ECO:0000256" key="7">
    <source>
        <dbReference type="SAM" id="SignalP"/>
    </source>
</evidence>
<evidence type="ECO:0000259" key="8">
    <source>
        <dbReference type="PROSITE" id="PS51007"/>
    </source>
</evidence>
<feature type="chain" id="PRO_5045132180" evidence="7">
    <location>
        <begin position="25"/>
        <end position="124"/>
    </location>
</feature>
<evidence type="ECO:0000256" key="1">
    <source>
        <dbReference type="ARBA" id="ARBA00022448"/>
    </source>
</evidence>
<evidence type="ECO:0000256" key="4">
    <source>
        <dbReference type="ARBA" id="ARBA00022982"/>
    </source>
</evidence>
<evidence type="ECO:0000313" key="10">
    <source>
        <dbReference type="Proteomes" id="UP001069802"/>
    </source>
</evidence>
<keyword evidence="5 6" id="KW-0408">Iron</keyword>
<evidence type="ECO:0000256" key="2">
    <source>
        <dbReference type="ARBA" id="ARBA00022617"/>
    </source>
</evidence>
<name>A0ABT4LHT6_9PROT</name>
<dbReference type="SUPFAM" id="SSF46626">
    <property type="entry name" value="Cytochrome c"/>
    <property type="match status" value="1"/>
</dbReference>
<keyword evidence="3 6" id="KW-0479">Metal-binding</keyword>
<dbReference type="InterPro" id="IPR002327">
    <property type="entry name" value="Cyt_c_1A/1B"/>
</dbReference>
<dbReference type="Pfam" id="PF00034">
    <property type="entry name" value="Cytochrom_C"/>
    <property type="match status" value="1"/>
</dbReference>
<feature type="signal peptide" evidence="7">
    <location>
        <begin position="1"/>
        <end position="24"/>
    </location>
</feature>